<keyword evidence="2" id="KW-1185">Reference proteome</keyword>
<reference evidence="1" key="1">
    <citation type="submission" date="2022-05" db="EMBL/GenBank/DDBJ databases">
        <title>The Musa troglodytarum L. genome provides insights into the mechanism of non-climacteric behaviour and enrichment of carotenoids.</title>
        <authorList>
            <person name="Wang J."/>
        </authorList>
    </citation>
    <scope>NUCLEOTIDE SEQUENCE</scope>
    <source>
        <tissue evidence="1">Leaf</tissue>
    </source>
</reference>
<dbReference type="OrthoDB" id="25818at2759"/>
<accession>A0A9E7JMG0</accession>
<sequence>MPSLSMRSSLRKYCARSLLAGMRSMIRCLEWSAKFLRS</sequence>
<name>A0A9E7JMG0_9LILI</name>
<dbReference type="AlphaFoldDB" id="A0A9E7JMG0"/>
<protein>
    <submittedName>
        <fullName evidence="1">Bacterial transferase hexapeptide domain containing protein</fullName>
    </submittedName>
</protein>
<dbReference type="Proteomes" id="UP001055439">
    <property type="component" value="Chromosome 2"/>
</dbReference>
<proteinExistence type="predicted"/>
<keyword evidence="1" id="KW-0808">Transferase</keyword>
<dbReference type="EMBL" id="CP097504">
    <property type="protein sequence ID" value="URD86473.1"/>
    <property type="molecule type" value="Genomic_DNA"/>
</dbReference>
<evidence type="ECO:0000313" key="2">
    <source>
        <dbReference type="Proteomes" id="UP001055439"/>
    </source>
</evidence>
<organism evidence="1 2">
    <name type="scientific">Musa troglodytarum</name>
    <name type="common">fe'i banana</name>
    <dbReference type="NCBI Taxonomy" id="320322"/>
    <lineage>
        <taxon>Eukaryota</taxon>
        <taxon>Viridiplantae</taxon>
        <taxon>Streptophyta</taxon>
        <taxon>Embryophyta</taxon>
        <taxon>Tracheophyta</taxon>
        <taxon>Spermatophyta</taxon>
        <taxon>Magnoliopsida</taxon>
        <taxon>Liliopsida</taxon>
        <taxon>Zingiberales</taxon>
        <taxon>Musaceae</taxon>
        <taxon>Musa</taxon>
    </lineage>
</organism>
<gene>
    <name evidence="1" type="ORF">MUK42_26713</name>
</gene>
<dbReference type="GO" id="GO:0016740">
    <property type="term" value="F:transferase activity"/>
    <property type="evidence" value="ECO:0007669"/>
    <property type="project" value="UniProtKB-KW"/>
</dbReference>
<evidence type="ECO:0000313" key="1">
    <source>
        <dbReference type="EMBL" id="URD86473.1"/>
    </source>
</evidence>